<comment type="subcellular location">
    <subcellularLocation>
        <location evidence="1 4">Nucleus</location>
    </subcellularLocation>
</comment>
<keyword evidence="4" id="KW-0805">Transcription regulation</keyword>
<organism evidence="7">
    <name type="scientific">Selaginella moellendorffii</name>
    <name type="common">Spikemoss</name>
    <dbReference type="NCBI Taxonomy" id="88036"/>
    <lineage>
        <taxon>Eukaryota</taxon>
        <taxon>Viridiplantae</taxon>
        <taxon>Streptophyta</taxon>
        <taxon>Embryophyta</taxon>
        <taxon>Tracheophyta</taxon>
        <taxon>Lycopodiopsida</taxon>
        <taxon>Selaginellales</taxon>
        <taxon>Selaginellaceae</taxon>
        <taxon>Selaginella</taxon>
    </lineage>
</organism>
<evidence type="ECO:0000256" key="2">
    <source>
        <dbReference type="ARBA" id="ARBA00010743"/>
    </source>
</evidence>
<dbReference type="Gramene" id="EFJ23812">
    <property type="protein sequence ID" value="EFJ23812"/>
    <property type="gene ID" value="SELMODRAFT_102449"/>
</dbReference>
<dbReference type="eggNOG" id="KOG1383">
    <property type="taxonomic scope" value="Eukaryota"/>
</dbReference>
<dbReference type="OrthoDB" id="1854899at2759"/>
<evidence type="ECO:0000313" key="6">
    <source>
        <dbReference type="EMBL" id="EFJ23812.1"/>
    </source>
</evidence>
<comment type="similarity">
    <text evidence="2 4">Belongs to the Mediator complex subunit 20 family.</text>
</comment>
<dbReference type="OMA" id="FYRAMAR"/>
<protein>
    <recommendedName>
        <fullName evidence="4">Mediator of RNA polymerase II transcription subunit 20</fullName>
    </recommendedName>
    <alternativeName>
        <fullName evidence="4">Mediator complex subunit 20</fullName>
    </alternativeName>
</protein>
<dbReference type="InterPro" id="IPR013921">
    <property type="entry name" value="Mediator_Med20"/>
</dbReference>
<dbReference type="KEGG" id="smo:SELMODRAFT_102449"/>
<dbReference type="PANTHER" id="PTHR12465:SF0">
    <property type="entry name" value="MEDIATOR OF RNA POLYMERASE II TRANSCRIPTION SUBUNIT 20"/>
    <property type="match status" value="1"/>
</dbReference>
<dbReference type="Pfam" id="PF08612">
    <property type="entry name" value="Med20"/>
    <property type="match status" value="1"/>
</dbReference>
<proteinExistence type="inferred from homology"/>
<dbReference type="InParanoid" id="D8RVP5"/>
<accession>D8RVP5</accession>
<evidence type="ECO:0000313" key="5">
    <source>
        <dbReference type="EMBL" id="EFJ21451.1"/>
    </source>
</evidence>
<evidence type="ECO:0000256" key="3">
    <source>
        <dbReference type="ARBA" id="ARBA00023242"/>
    </source>
</evidence>
<dbReference type="GO" id="GO:0006357">
    <property type="term" value="P:regulation of transcription by RNA polymerase II"/>
    <property type="evidence" value="ECO:0000318"/>
    <property type="project" value="GO_Central"/>
</dbReference>
<dbReference type="EMBL" id="GL377591">
    <property type="protein sequence ID" value="EFJ23812.1"/>
    <property type="molecule type" value="Genomic_DNA"/>
</dbReference>
<dbReference type="Proteomes" id="UP000001514">
    <property type="component" value="Unassembled WGS sequence"/>
</dbReference>
<comment type="subunit">
    <text evidence="4">Component of the Mediator complex.</text>
</comment>
<name>D8RVP5_SELML</name>
<dbReference type="GO" id="GO:0016592">
    <property type="term" value="C:mediator complex"/>
    <property type="evidence" value="ECO:0000318"/>
    <property type="project" value="GO_Central"/>
</dbReference>
<dbReference type="HOGENOM" id="CLU_080552_0_0_1"/>
<dbReference type="GO" id="GO:0003713">
    <property type="term" value="F:transcription coactivator activity"/>
    <property type="evidence" value="ECO:0000318"/>
    <property type="project" value="GO_Central"/>
</dbReference>
<evidence type="ECO:0000256" key="1">
    <source>
        <dbReference type="ARBA" id="ARBA00004123"/>
    </source>
</evidence>
<sequence length="223" mass="25435">MGSQSVCLDSRVLHWQPSAGAQVTSQTLVDLFRSIESMNGVRTGRWQITAAQHRPFTRDQAMAIDCAKELLGVAFSEFASKHYFVLRAERMVVEADSSIQAIMEKLQVYRNRLSMVFEGFQYQLGDFQLKAGRAVLSQAENLRGIVLEVEYSPVSSIEKTRQMMQEFVDLWQEAISAQSMSGRISLLEPNFAEYALSDTYTWQHTALQYIFLFAYFLSQSQRA</sequence>
<keyword evidence="7" id="KW-1185">Reference proteome</keyword>
<reference evidence="6 7" key="1">
    <citation type="journal article" date="2011" name="Science">
        <title>The Selaginella genome identifies genetic changes associated with the evolution of vascular plants.</title>
        <authorList>
            <person name="Banks J.A."/>
            <person name="Nishiyama T."/>
            <person name="Hasebe M."/>
            <person name="Bowman J.L."/>
            <person name="Gribskov M."/>
            <person name="dePamphilis C."/>
            <person name="Albert V.A."/>
            <person name="Aono N."/>
            <person name="Aoyama T."/>
            <person name="Ambrose B.A."/>
            <person name="Ashton N.W."/>
            <person name="Axtell M.J."/>
            <person name="Barker E."/>
            <person name="Barker M.S."/>
            <person name="Bennetzen J.L."/>
            <person name="Bonawitz N.D."/>
            <person name="Chapple C."/>
            <person name="Cheng C."/>
            <person name="Correa L.G."/>
            <person name="Dacre M."/>
            <person name="DeBarry J."/>
            <person name="Dreyer I."/>
            <person name="Elias M."/>
            <person name="Engstrom E.M."/>
            <person name="Estelle M."/>
            <person name="Feng L."/>
            <person name="Finet C."/>
            <person name="Floyd S.K."/>
            <person name="Frommer W.B."/>
            <person name="Fujita T."/>
            <person name="Gramzow L."/>
            <person name="Gutensohn M."/>
            <person name="Harholt J."/>
            <person name="Hattori M."/>
            <person name="Heyl A."/>
            <person name="Hirai T."/>
            <person name="Hiwatashi Y."/>
            <person name="Ishikawa M."/>
            <person name="Iwata M."/>
            <person name="Karol K.G."/>
            <person name="Koehler B."/>
            <person name="Kolukisaoglu U."/>
            <person name="Kubo M."/>
            <person name="Kurata T."/>
            <person name="Lalonde S."/>
            <person name="Li K."/>
            <person name="Li Y."/>
            <person name="Litt A."/>
            <person name="Lyons E."/>
            <person name="Manning G."/>
            <person name="Maruyama T."/>
            <person name="Michael T.P."/>
            <person name="Mikami K."/>
            <person name="Miyazaki S."/>
            <person name="Morinaga S."/>
            <person name="Murata T."/>
            <person name="Mueller-Roeber B."/>
            <person name="Nelson D.R."/>
            <person name="Obara M."/>
            <person name="Oguri Y."/>
            <person name="Olmstead R.G."/>
            <person name="Onodera N."/>
            <person name="Petersen B.L."/>
            <person name="Pils B."/>
            <person name="Prigge M."/>
            <person name="Rensing S.A."/>
            <person name="Riano-Pachon D.M."/>
            <person name="Roberts A.W."/>
            <person name="Sato Y."/>
            <person name="Scheller H.V."/>
            <person name="Schulz B."/>
            <person name="Schulz C."/>
            <person name="Shakirov E.V."/>
            <person name="Shibagaki N."/>
            <person name="Shinohara N."/>
            <person name="Shippen D.E."/>
            <person name="Soerensen I."/>
            <person name="Sotooka R."/>
            <person name="Sugimoto N."/>
            <person name="Sugita M."/>
            <person name="Sumikawa N."/>
            <person name="Tanurdzic M."/>
            <person name="Theissen G."/>
            <person name="Ulvskov P."/>
            <person name="Wakazuki S."/>
            <person name="Weng J.K."/>
            <person name="Willats W.W."/>
            <person name="Wipf D."/>
            <person name="Wolf P.G."/>
            <person name="Yang L."/>
            <person name="Zimmer A.D."/>
            <person name="Zhu Q."/>
            <person name="Mitros T."/>
            <person name="Hellsten U."/>
            <person name="Loque D."/>
            <person name="Otillar R."/>
            <person name="Salamov A."/>
            <person name="Schmutz J."/>
            <person name="Shapiro H."/>
            <person name="Lindquist E."/>
            <person name="Lucas S."/>
            <person name="Rokhsar D."/>
            <person name="Grigoriev I.V."/>
        </authorList>
    </citation>
    <scope>NUCLEOTIDE SEQUENCE [LARGE SCALE GENOMIC DNA]</scope>
</reference>
<dbReference type="KEGG" id="smo:SELMODRAFT_107075"/>
<dbReference type="FunCoup" id="D8RVP5">
    <property type="interactions" value="2074"/>
</dbReference>
<dbReference type="AlphaFoldDB" id="D8RVP5"/>
<dbReference type="STRING" id="88036.D8RVP5"/>
<evidence type="ECO:0000313" key="7">
    <source>
        <dbReference type="Proteomes" id="UP000001514"/>
    </source>
</evidence>
<dbReference type="PANTHER" id="PTHR12465">
    <property type="entry name" value="UBIQUITIN SPECIFIC PROTEASE HOMOLOG 49"/>
    <property type="match status" value="1"/>
</dbReference>
<keyword evidence="4" id="KW-0804">Transcription</keyword>
<comment type="function">
    <text evidence="4">Component of the Mediator complex, a coactivator involved in the regulated transcription of nearly all RNA polymerase II-dependent genes. Mediator functions as a bridge to convey information from gene-specific regulatory proteins to the basal RNA polymerase II transcription machinery. Mediator is recruited to promoters by direct interactions with regulatory proteins and serves as a scaffold for the assembly of a functional preinitiation complex with RNA polymerase II and the general transcription factors.</text>
</comment>
<dbReference type="EMBL" id="GL377599">
    <property type="protein sequence ID" value="EFJ21451.1"/>
    <property type="molecule type" value="Genomic_DNA"/>
</dbReference>
<evidence type="ECO:0000256" key="4">
    <source>
        <dbReference type="RuleBase" id="RU364152"/>
    </source>
</evidence>
<gene>
    <name evidence="4" type="primary">MED20</name>
    <name evidence="6" type="ORF">SELMODRAFT_102449</name>
    <name evidence="5" type="ORF">SELMODRAFT_107075</name>
</gene>
<dbReference type="Gramene" id="EFJ21451">
    <property type="protein sequence ID" value="EFJ21451"/>
    <property type="gene ID" value="SELMODRAFT_107075"/>
</dbReference>
<keyword evidence="3 4" id="KW-0539">Nucleus</keyword>
<keyword evidence="4" id="KW-0010">Activator</keyword>